<dbReference type="InterPro" id="IPR000873">
    <property type="entry name" value="AMP-dep_synth/lig_dom"/>
</dbReference>
<dbReference type="SUPFAM" id="SSF56801">
    <property type="entry name" value="Acetyl-CoA synthetase-like"/>
    <property type="match status" value="1"/>
</dbReference>
<dbReference type="InterPro" id="IPR020845">
    <property type="entry name" value="AMP-binding_CS"/>
</dbReference>
<dbReference type="Pfam" id="PF00501">
    <property type="entry name" value="AMP-binding"/>
    <property type="match status" value="1"/>
</dbReference>
<reference evidence="4 5" key="1">
    <citation type="submission" date="2017-12" db="EMBL/GenBank/DDBJ databases">
        <title>Sequencing the genomes of 1000 Actinobacteria strains.</title>
        <authorList>
            <person name="Klenk H.-P."/>
        </authorList>
    </citation>
    <scope>NUCLEOTIDE SEQUENCE [LARGE SCALE GENOMIC DNA]</scope>
    <source>
        <strain evidence="4 5">DSM 12806</strain>
    </source>
</reference>
<keyword evidence="1" id="KW-0547">Nucleotide-binding</keyword>
<dbReference type="Gene3D" id="3.40.50.12780">
    <property type="entry name" value="N-terminal domain of ligase-like"/>
    <property type="match status" value="1"/>
</dbReference>
<sequence>MLRATPQIHSPADEPIDQSVLDGRAASVGHLFRDRVAASAGRPAFLHAVASASGEDWVTVTWSELDTVVRELGAGIIALGVEPEDRVAIASGTRYEWAVADLAIMVAGAATTTIYPTTIADDVAFILGDSATKVVFAEDAEQLEKLRSVRTRTPGLGRVVLMTGVPDADDWTLTLDELRALGREYLAGDPGAVDARIDATRPDQLATIIYTSGTTGRPKGVRLPHRCWTYESAAVEAIDILSEDDVQYLWLPLAHVFGKNLLTLPLQIGFATAIDGRIDRIVDNLAVVKPTFMGAAPRIFEKAYARIQMMMEAEGGLKARLFRAASDTGRQVSELREQGRDPSGMLALKYAVLDRLVAAKIRQRFGGNIRFFISGSAALNQDIARWFDGMGMLIAEGYGLTETSAASFVNRTKAYRYGTVGWPLPGIEVRIAGDGEILLRGPGNMEGYHNNPEATAETIDADGWLHTGDIGELDERGFLSITDRKKDLFKTSGGKYVAPSVIESRFKGLCPYASQLVVHGADRNFVSALVTLDADAMAAWAAQHGMAGRPYAEVVTSPEAHAMVQGYVDELNAGLNRWETIKKFTILEHDLSVEDGELTPSLKLKRKVVADRYQGLLDAHYTG</sequence>
<keyword evidence="2" id="KW-0067">ATP-binding</keyword>
<accession>A0A2N3YG13</accession>
<dbReference type="InterPro" id="IPR042099">
    <property type="entry name" value="ANL_N_sf"/>
</dbReference>
<dbReference type="PROSITE" id="PS00455">
    <property type="entry name" value="AMP_BINDING"/>
    <property type="match status" value="1"/>
</dbReference>
<dbReference type="AlphaFoldDB" id="A0A2N3YG13"/>
<dbReference type="Proteomes" id="UP000233781">
    <property type="component" value="Unassembled WGS sequence"/>
</dbReference>
<evidence type="ECO:0000313" key="5">
    <source>
        <dbReference type="Proteomes" id="UP000233781"/>
    </source>
</evidence>
<evidence type="ECO:0000256" key="1">
    <source>
        <dbReference type="ARBA" id="ARBA00022741"/>
    </source>
</evidence>
<name>A0A2N3YG13_9MICO</name>
<dbReference type="GO" id="GO:0004467">
    <property type="term" value="F:long-chain fatty acid-CoA ligase activity"/>
    <property type="evidence" value="ECO:0007669"/>
    <property type="project" value="TreeGrafter"/>
</dbReference>
<dbReference type="PANTHER" id="PTHR43272">
    <property type="entry name" value="LONG-CHAIN-FATTY-ACID--COA LIGASE"/>
    <property type="match status" value="1"/>
</dbReference>
<proteinExistence type="predicted"/>
<protein>
    <submittedName>
        <fullName evidence="4">Long-chain acyl-CoA synthetase</fullName>
    </submittedName>
</protein>
<dbReference type="GO" id="GO:0016020">
    <property type="term" value="C:membrane"/>
    <property type="evidence" value="ECO:0007669"/>
    <property type="project" value="TreeGrafter"/>
</dbReference>
<feature type="domain" description="AMP-dependent synthetase/ligase" evidence="3">
    <location>
        <begin position="33"/>
        <end position="449"/>
    </location>
</feature>
<comment type="caution">
    <text evidence="4">The sequence shown here is derived from an EMBL/GenBank/DDBJ whole genome shotgun (WGS) entry which is preliminary data.</text>
</comment>
<keyword evidence="5" id="KW-1185">Reference proteome</keyword>
<evidence type="ECO:0000259" key="3">
    <source>
        <dbReference type="Pfam" id="PF00501"/>
    </source>
</evidence>
<dbReference type="OrthoDB" id="9803968at2"/>
<dbReference type="RefSeq" id="WP_101394473.1">
    <property type="nucleotide sequence ID" value="NZ_PJNE01000001.1"/>
</dbReference>
<evidence type="ECO:0000256" key="2">
    <source>
        <dbReference type="ARBA" id="ARBA00022840"/>
    </source>
</evidence>
<evidence type="ECO:0000313" key="4">
    <source>
        <dbReference type="EMBL" id="PKW25804.1"/>
    </source>
</evidence>
<dbReference type="EMBL" id="PJNE01000001">
    <property type="protein sequence ID" value="PKW25804.1"/>
    <property type="molecule type" value="Genomic_DNA"/>
</dbReference>
<organism evidence="4 5">
    <name type="scientific">Phycicoccus duodecadis</name>
    <dbReference type="NCBI Taxonomy" id="173053"/>
    <lineage>
        <taxon>Bacteria</taxon>
        <taxon>Bacillati</taxon>
        <taxon>Actinomycetota</taxon>
        <taxon>Actinomycetes</taxon>
        <taxon>Micrococcales</taxon>
        <taxon>Intrasporangiaceae</taxon>
        <taxon>Phycicoccus</taxon>
    </lineage>
</organism>
<gene>
    <name evidence="4" type="ORF">ATL31_0605</name>
</gene>
<dbReference type="PANTHER" id="PTHR43272:SF33">
    <property type="entry name" value="AMP-BINDING DOMAIN-CONTAINING PROTEIN-RELATED"/>
    <property type="match status" value="1"/>
</dbReference>
<dbReference type="CDD" id="cd05907">
    <property type="entry name" value="VL_LC_FACS_like"/>
    <property type="match status" value="1"/>
</dbReference>
<dbReference type="GO" id="GO:0005524">
    <property type="term" value="F:ATP binding"/>
    <property type="evidence" value="ECO:0007669"/>
    <property type="project" value="UniProtKB-KW"/>
</dbReference>